<feature type="transmembrane region" description="Helical" evidence="1">
    <location>
        <begin position="372"/>
        <end position="390"/>
    </location>
</feature>
<feature type="transmembrane region" description="Helical" evidence="1">
    <location>
        <begin position="295"/>
        <end position="319"/>
    </location>
</feature>
<keyword evidence="1" id="KW-0812">Transmembrane</keyword>
<feature type="transmembrane region" description="Helical" evidence="1">
    <location>
        <begin position="331"/>
        <end position="352"/>
    </location>
</feature>
<comment type="caution">
    <text evidence="2">The sequence shown here is derived from an EMBL/GenBank/DDBJ whole genome shotgun (WGS) entry which is preliminary data.</text>
</comment>
<sequence length="431" mass="47964">MRSDSFADSPWVPSGPSLTLRKSSVAGALSFFNPTTAVYDINGDEGSGGTTDDLSDITDAIRKERAKLQWNARDYRKGRHVLILPRAAPLASRLQKRSGSHKVLLGIVRMFTLYPYWDVSWLIGLSFTIGCLIFVASGLFYWLPIAFPNTAFPRESSVAGGVSSFIGATLFQIGAVLLLLESYNDRAETQFGGAMEHLFVNRLGIARRVKSHRCQHFDIEKAPGQVPARNGSLHRLLSTRDGEVFVAAAAAGQEDTKANVLASRDWKDKTHAEREWQWWPSWDDVRTHYLYETGFLASFIMSIGATVFYVCGILALPGVFEKLGEGVLQGVYYFCYLLGGVLFVVSSVLYILETQPNWYTPQPRKIGWHVGAWNLVGGIGWTLAASFGYCKPDWCEYQSQLSLIWASAAFSFGSALQWYESLDKYIVVIGE</sequence>
<keyword evidence="3" id="KW-1185">Reference proteome</keyword>
<dbReference type="Proteomes" id="UP000078544">
    <property type="component" value="Unassembled WGS sequence"/>
</dbReference>
<protein>
    <submittedName>
        <fullName evidence="2">Integral membrane protein</fullName>
    </submittedName>
</protein>
<evidence type="ECO:0000256" key="1">
    <source>
        <dbReference type="SAM" id="Phobius"/>
    </source>
</evidence>
<dbReference type="EMBL" id="AZGY01000017">
    <property type="protein sequence ID" value="KZZ91696.1"/>
    <property type="molecule type" value="Genomic_DNA"/>
</dbReference>
<accession>A0A167YS54</accession>
<dbReference type="AlphaFoldDB" id="A0A167YS54"/>
<organism evidence="2 3">
    <name type="scientific">Moelleriella libera RCEF 2490</name>
    <dbReference type="NCBI Taxonomy" id="1081109"/>
    <lineage>
        <taxon>Eukaryota</taxon>
        <taxon>Fungi</taxon>
        <taxon>Dikarya</taxon>
        <taxon>Ascomycota</taxon>
        <taxon>Pezizomycotina</taxon>
        <taxon>Sordariomycetes</taxon>
        <taxon>Hypocreomycetidae</taxon>
        <taxon>Hypocreales</taxon>
        <taxon>Clavicipitaceae</taxon>
        <taxon>Moelleriella</taxon>
    </lineage>
</organism>
<feature type="transmembrane region" description="Helical" evidence="1">
    <location>
        <begin position="158"/>
        <end position="180"/>
    </location>
</feature>
<evidence type="ECO:0000313" key="2">
    <source>
        <dbReference type="EMBL" id="KZZ91696.1"/>
    </source>
</evidence>
<keyword evidence="1" id="KW-1133">Transmembrane helix</keyword>
<dbReference type="OrthoDB" id="2603at2759"/>
<name>A0A167YS54_9HYPO</name>
<proteinExistence type="predicted"/>
<gene>
    <name evidence="2" type="ORF">AAL_06450</name>
</gene>
<feature type="transmembrane region" description="Helical" evidence="1">
    <location>
        <begin position="123"/>
        <end position="146"/>
    </location>
</feature>
<keyword evidence="1" id="KW-0472">Membrane</keyword>
<dbReference type="STRING" id="1081109.A0A167YS54"/>
<evidence type="ECO:0000313" key="3">
    <source>
        <dbReference type="Proteomes" id="UP000078544"/>
    </source>
</evidence>
<feature type="transmembrane region" description="Helical" evidence="1">
    <location>
        <begin position="402"/>
        <end position="419"/>
    </location>
</feature>
<reference evidence="2 3" key="1">
    <citation type="journal article" date="2016" name="Genome Biol. Evol.">
        <title>Divergent and convergent evolution of fungal pathogenicity.</title>
        <authorList>
            <person name="Shang Y."/>
            <person name="Xiao G."/>
            <person name="Zheng P."/>
            <person name="Cen K."/>
            <person name="Zhan S."/>
            <person name="Wang C."/>
        </authorList>
    </citation>
    <scope>NUCLEOTIDE SEQUENCE [LARGE SCALE GENOMIC DNA]</scope>
    <source>
        <strain evidence="2 3">RCEF 2490</strain>
    </source>
</reference>